<proteinExistence type="predicted"/>
<feature type="transmembrane region" description="Helical" evidence="1">
    <location>
        <begin position="76"/>
        <end position="96"/>
    </location>
</feature>
<keyword evidence="1" id="KW-0812">Transmembrane</keyword>
<feature type="transmembrane region" description="Helical" evidence="1">
    <location>
        <begin position="276"/>
        <end position="296"/>
    </location>
</feature>
<feature type="transmembrane region" description="Helical" evidence="1">
    <location>
        <begin position="250"/>
        <end position="269"/>
    </location>
</feature>
<organism evidence="2 3">
    <name type="scientific">Tunturiibacter gelidiferens</name>
    <dbReference type="NCBI Taxonomy" id="3069689"/>
    <lineage>
        <taxon>Bacteria</taxon>
        <taxon>Pseudomonadati</taxon>
        <taxon>Acidobacteriota</taxon>
        <taxon>Terriglobia</taxon>
        <taxon>Terriglobales</taxon>
        <taxon>Acidobacteriaceae</taxon>
        <taxon>Tunturiibacter</taxon>
    </lineage>
</organism>
<feature type="transmembrane region" description="Helical" evidence="1">
    <location>
        <begin position="108"/>
        <end position="129"/>
    </location>
</feature>
<comment type="caution">
    <text evidence="2">The sequence shown here is derived from an EMBL/GenBank/DDBJ whole genome shotgun (WGS) entry which is preliminary data.</text>
</comment>
<dbReference type="EMBL" id="JACHEB010000005">
    <property type="protein sequence ID" value="MBB5329059.1"/>
    <property type="molecule type" value="Genomic_DNA"/>
</dbReference>
<sequence length="341" mass="37245">MMQGPKKVVSVLLSLVVLSAGYLDYWSYSHTFHSEPGIWMDVVGGTASAPNQYRIGVIDTAYFLAQHTHLALRHTLAVLDVIAAFVGLFTLFFVLRRSAVYRGATLEGRWFGAAGFLVLVQFYLAWLLWYQRPETLPTAGILALALLLLAETVPGGAGTAVVGLLVLAVVQGFVRADVGFALHLGILLVCLTPLGRGFVLSRSLQAGTSATAMLIGLGIQFWLMRRAFPQANYGSTPVFQLITNLRSPDAWIPFVLFMGPFAWTLWMAVRRRFQVEAGGVAVLVGALIFLGMWVVVGRVQEVRIFLPFALALAPLTIEIAIQRFLPTIGTESQRGTRLPAL</sequence>
<keyword evidence="1" id="KW-1133">Transmembrane helix</keyword>
<keyword evidence="3" id="KW-1185">Reference proteome</keyword>
<evidence type="ECO:0000256" key="1">
    <source>
        <dbReference type="SAM" id="Phobius"/>
    </source>
</evidence>
<feature type="transmembrane region" description="Helical" evidence="1">
    <location>
        <begin position="206"/>
        <end position="223"/>
    </location>
</feature>
<name>A0A9X0QF27_9BACT</name>
<dbReference type="RefSeq" id="WP_183977186.1">
    <property type="nucleotide sequence ID" value="NZ_JACHEB010000005.1"/>
</dbReference>
<keyword evidence="1" id="KW-0472">Membrane</keyword>
<dbReference type="Proteomes" id="UP000535182">
    <property type="component" value="Unassembled WGS sequence"/>
</dbReference>
<feature type="transmembrane region" description="Helical" evidence="1">
    <location>
        <begin position="180"/>
        <end position="199"/>
    </location>
</feature>
<reference evidence="2 3" key="1">
    <citation type="submission" date="2020-08" db="EMBL/GenBank/DDBJ databases">
        <title>Genomic Encyclopedia of Type Strains, Phase IV (KMG-V): Genome sequencing to study the core and pangenomes of soil and plant-associated prokaryotes.</title>
        <authorList>
            <person name="Whitman W."/>
        </authorList>
    </citation>
    <scope>NUCLEOTIDE SEQUENCE [LARGE SCALE GENOMIC DNA]</scope>
    <source>
        <strain evidence="2 3">X5P2</strain>
    </source>
</reference>
<evidence type="ECO:0000313" key="2">
    <source>
        <dbReference type="EMBL" id="MBB5329059.1"/>
    </source>
</evidence>
<accession>A0A9X0QF27</accession>
<evidence type="ECO:0000313" key="3">
    <source>
        <dbReference type="Proteomes" id="UP000535182"/>
    </source>
</evidence>
<gene>
    <name evidence="2" type="ORF">HDF14_002675</name>
</gene>
<dbReference type="AlphaFoldDB" id="A0A9X0QF27"/>
<feature type="transmembrane region" description="Helical" evidence="1">
    <location>
        <begin position="302"/>
        <end position="321"/>
    </location>
</feature>
<protein>
    <submittedName>
        <fullName evidence="2">Uncharacterized protein</fullName>
    </submittedName>
</protein>